<evidence type="ECO:0000313" key="1">
    <source>
        <dbReference type="EMBL" id="PZO42205.1"/>
    </source>
</evidence>
<protein>
    <recommendedName>
        <fullName evidence="3">DUF4276 domain-containing protein</fullName>
    </recommendedName>
</protein>
<reference evidence="1 2" key="2">
    <citation type="submission" date="2018-06" db="EMBL/GenBank/DDBJ databases">
        <title>Metagenomic assembly of (sub)arctic Cyanobacteria and their associated microbiome from non-axenic cultures.</title>
        <authorList>
            <person name="Baurain D."/>
        </authorList>
    </citation>
    <scope>NUCLEOTIDE SEQUENCE [LARGE SCALE GENOMIC DNA]</scope>
    <source>
        <strain evidence="1">ULC066bin1</strain>
    </source>
</reference>
<gene>
    <name evidence="1" type="ORF">DCF19_08170</name>
</gene>
<comment type="caution">
    <text evidence="1">The sequence shown here is derived from an EMBL/GenBank/DDBJ whole genome shotgun (WGS) entry which is preliminary data.</text>
</comment>
<proteinExistence type="predicted"/>
<organism evidence="1 2">
    <name type="scientific">Pseudanabaena frigida</name>
    <dbReference type="NCBI Taxonomy" id="945775"/>
    <lineage>
        <taxon>Bacteria</taxon>
        <taxon>Bacillati</taxon>
        <taxon>Cyanobacteriota</taxon>
        <taxon>Cyanophyceae</taxon>
        <taxon>Pseudanabaenales</taxon>
        <taxon>Pseudanabaenaceae</taxon>
        <taxon>Pseudanabaena</taxon>
    </lineage>
</organism>
<accession>A0A2W4Y5D5</accession>
<reference evidence="1 2" key="1">
    <citation type="submission" date="2018-04" db="EMBL/GenBank/DDBJ databases">
        <authorList>
            <person name="Go L.Y."/>
            <person name="Mitchell J.A."/>
        </authorList>
    </citation>
    <scope>NUCLEOTIDE SEQUENCE [LARGE SCALE GENOMIC DNA]</scope>
    <source>
        <strain evidence="1">ULC066bin1</strain>
    </source>
</reference>
<name>A0A2W4Y5D5_9CYAN</name>
<dbReference type="EMBL" id="QBML01000008">
    <property type="protein sequence ID" value="PZO42205.1"/>
    <property type="molecule type" value="Genomic_DNA"/>
</dbReference>
<evidence type="ECO:0000313" key="2">
    <source>
        <dbReference type="Proteomes" id="UP000249467"/>
    </source>
</evidence>
<sequence>MALIHKNVLLVEGVQEVRVIPELIEANGIDWGTKKNPIVYIRDNVGYSNLSDPDLIATELQESGRSALGVLIDADDKPSDRWQSIRNACHKSVPDLPADLPENGLICDAPNGIKFGIWMMPDNKQSGMLETFLACMIPNETEMLWQFAQSSVESATKQGANFTEFQRDKANIYTWLAWRNPPGRQLHQAVMEKILDPKHPRAQQFVKWFKDLYGL</sequence>
<dbReference type="Proteomes" id="UP000249467">
    <property type="component" value="Unassembled WGS sequence"/>
</dbReference>
<dbReference type="AlphaFoldDB" id="A0A2W4Y5D5"/>
<evidence type="ECO:0008006" key="3">
    <source>
        <dbReference type="Google" id="ProtNLM"/>
    </source>
</evidence>
<dbReference type="Pfam" id="PF11536">
    <property type="entry name" value="DUF3226"/>
    <property type="match status" value="1"/>
</dbReference>
<dbReference type="InterPro" id="IPR024508">
    <property type="entry name" value="DUF3226"/>
</dbReference>